<keyword evidence="2" id="KW-1185">Reference proteome</keyword>
<evidence type="ECO:0000313" key="2">
    <source>
        <dbReference type="Proteomes" id="UP001164761"/>
    </source>
</evidence>
<proteinExistence type="predicted"/>
<dbReference type="Proteomes" id="UP001164761">
    <property type="component" value="Chromosome"/>
</dbReference>
<reference evidence="1" key="1">
    <citation type="submission" date="2022-08" db="EMBL/GenBank/DDBJ databases">
        <title>Alicyclobacillus fastidiosus DSM 17978, complete genome.</title>
        <authorList>
            <person name="Wang Q."/>
            <person name="Cai R."/>
            <person name="Wang Z."/>
        </authorList>
    </citation>
    <scope>NUCLEOTIDE SEQUENCE</scope>
    <source>
        <strain evidence="1">DSM 17978</strain>
    </source>
</reference>
<evidence type="ECO:0000313" key="1">
    <source>
        <dbReference type="EMBL" id="WAH40709.1"/>
    </source>
</evidence>
<sequence>MDTLEMTNDGRHHFFMRVMVWNMRWMTRYAGFIARPIVRVYGNNEIIACGLRNEDNSVAIIYTPKTGHRNHEVLLREGRQWVHETSNTMENFSGSVVSRLSLPRAQNGMRYKMVGVTANGRRLSSPAITVKPATIYDSTLLEIEATTPRNVLFAWPRAETHDPMIYFLAVEDETGKNTHVAIYTRETFWCYPKTKTHRTPWAPLNLLPSIW</sequence>
<protein>
    <submittedName>
        <fullName evidence="1">Uncharacterized protein</fullName>
    </submittedName>
</protein>
<gene>
    <name evidence="1" type="ORF">NZD89_20765</name>
</gene>
<accession>A0ABY6ZEX8</accession>
<organism evidence="1 2">
    <name type="scientific">Alicyclobacillus fastidiosus</name>
    <dbReference type="NCBI Taxonomy" id="392011"/>
    <lineage>
        <taxon>Bacteria</taxon>
        <taxon>Bacillati</taxon>
        <taxon>Bacillota</taxon>
        <taxon>Bacilli</taxon>
        <taxon>Bacillales</taxon>
        <taxon>Alicyclobacillaceae</taxon>
        <taxon>Alicyclobacillus</taxon>
    </lineage>
</organism>
<dbReference type="RefSeq" id="WP_268004605.1">
    <property type="nucleotide sequence ID" value="NZ_BSUT01000001.1"/>
</dbReference>
<dbReference type="EMBL" id="CP104067">
    <property type="protein sequence ID" value="WAH40709.1"/>
    <property type="molecule type" value="Genomic_DNA"/>
</dbReference>
<name>A0ABY6ZEX8_9BACL</name>